<dbReference type="Proteomes" id="UP000829398">
    <property type="component" value="Chromosome 5"/>
</dbReference>
<reference evidence="2" key="1">
    <citation type="journal article" date="2023" name="Hortic. Res.">
        <title>A chromosome-level phased genome enabling allele-level studies in sweet orange: a case study on citrus Huanglongbing tolerance.</title>
        <authorList>
            <person name="Wu B."/>
            <person name="Yu Q."/>
            <person name="Deng Z."/>
            <person name="Duan Y."/>
            <person name="Luo F."/>
            <person name="Gmitter F. Jr."/>
        </authorList>
    </citation>
    <scope>NUCLEOTIDE SEQUENCE [LARGE SCALE GENOMIC DNA]</scope>
    <source>
        <strain evidence="2">cv. Valencia</strain>
    </source>
</reference>
<organism evidence="1 2">
    <name type="scientific">Citrus sinensis</name>
    <name type="common">Sweet orange</name>
    <name type="synonym">Citrus aurantium var. sinensis</name>
    <dbReference type="NCBI Taxonomy" id="2711"/>
    <lineage>
        <taxon>Eukaryota</taxon>
        <taxon>Viridiplantae</taxon>
        <taxon>Streptophyta</taxon>
        <taxon>Embryophyta</taxon>
        <taxon>Tracheophyta</taxon>
        <taxon>Spermatophyta</taxon>
        <taxon>Magnoliopsida</taxon>
        <taxon>eudicotyledons</taxon>
        <taxon>Gunneridae</taxon>
        <taxon>Pentapetalae</taxon>
        <taxon>rosids</taxon>
        <taxon>malvids</taxon>
        <taxon>Sapindales</taxon>
        <taxon>Rutaceae</taxon>
        <taxon>Aurantioideae</taxon>
        <taxon>Citrus</taxon>
    </lineage>
</organism>
<proteinExistence type="predicted"/>
<sequence length="205" mass="23102">MDCLSMVNDVKARTEEVIWLQGSSLNSTNRKVNKWIGWSFPNWPWCKLNSDGACKVTGVAAAGGLIRDHNGHWVAGFGMYLGTCSVTMAELWGLYQGLLLAWNKGIRWLYAEVDSRCVTQLVKNNMVNYNEFSPLIRAIQELIRRNWRVEITHVYREANFAADCLATLACSLPLGLHVFNSPPKGVLQFMSQDIYGVAYPRLVIS</sequence>
<evidence type="ECO:0000313" key="2">
    <source>
        <dbReference type="Proteomes" id="UP000829398"/>
    </source>
</evidence>
<comment type="caution">
    <text evidence="1">The sequence shown here is derived from an EMBL/GenBank/DDBJ whole genome shotgun (WGS) entry which is preliminary data.</text>
</comment>
<dbReference type="EMBL" id="CM039174">
    <property type="protein sequence ID" value="KAH9757265.1"/>
    <property type="molecule type" value="Genomic_DNA"/>
</dbReference>
<name>A0ACB8KS44_CITSI</name>
<keyword evidence="2" id="KW-1185">Reference proteome</keyword>
<evidence type="ECO:0000313" key="1">
    <source>
        <dbReference type="EMBL" id="KAH9757265.1"/>
    </source>
</evidence>
<gene>
    <name evidence="1" type="ORF">KPL71_016337</name>
</gene>
<protein>
    <submittedName>
        <fullName evidence="1">Uncharacterized protein</fullName>
    </submittedName>
</protein>
<accession>A0ACB8KS44</accession>